<accession>A0ABN9RWZ3</accession>
<evidence type="ECO:0000256" key="3">
    <source>
        <dbReference type="ARBA" id="ARBA00022692"/>
    </source>
</evidence>
<dbReference type="Gene3D" id="1.20.1510.10">
    <property type="entry name" value="Cation efflux protein transmembrane domain"/>
    <property type="match status" value="1"/>
</dbReference>
<keyword evidence="4" id="KW-1133">Transmembrane helix</keyword>
<evidence type="ECO:0000256" key="6">
    <source>
        <dbReference type="SAM" id="MobiDB-lite"/>
    </source>
</evidence>
<dbReference type="Pfam" id="PF01545">
    <property type="entry name" value="Cation_efflux"/>
    <property type="match status" value="1"/>
</dbReference>
<keyword evidence="2" id="KW-0813">Transport</keyword>
<keyword evidence="9" id="KW-1185">Reference proteome</keyword>
<dbReference type="InterPro" id="IPR058533">
    <property type="entry name" value="Cation_efflux_TM"/>
</dbReference>
<reference evidence="8" key="1">
    <citation type="submission" date="2023-10" db="EMBL/GenBank/DDBJ databases">
        <authorList>
            <person name="Chen Y."/>
            <person name="Shah S."/>
            <person name="Dougan E. K."/>
            <person name="Thang M."/>
            <person name="Chan C."/>
        </authorList>
    </citation>
    <scope>NUCLEOTIDE SEQUENCE [LARGE SCALE GENOMIC DNA]</scope>
</reference>
<evidence type="ECO:0000313" key="9">
    <source>
        <dbReference type="Proteomes" id="UP001189429"/>
    </source>
</evidence>
<name>A0ABN9RWZ3_9DINO</name>
<dbReference type="InterPro" id="IPR050291">
    <property type="entry name" value="CDF_Transporter"/>
</dbReference>
<sequence length="234" mass="24541">MAQPLAGGAPGASGGEPPRREAGAAKGWSQQRVSVERRVHGAGSGGAAGAEAEEAVELVLLVTRLTMVTCLLLAGLKVAVYLLTGLSVVKTSAIDSVGDLLVTPVTMYTSWKMSRADPVAYPVGPRTMSVLGALVLSSVMAAAMFYNGVSNLAEVFVDQETSNEKAVRAFWASIFGAPCSMQESHAWEELRDGVRHMAHAGKFDMGDLSVLMRTVAVAPDFASACEEAVDVVRE</sequence>
<comment type="caution">
    <text evidence="8">The sequence shown here is derived from an EMBL/GenBank/DDBJ whole genome shotgun (WGS) entry which is preliminary data.</text>
</comment>
<proteinExistence type="predicted"/>
<dbReference type="SUPFAM" id="SSF161111">
    <property type="entry name" value="Cation efflux protein transmembrane domain-like"/>
    <property type="match status" value="1"/>
</dbReference>
<keyword evidence="3" id="KW-0812">Transmembrane</keyword>
<feature type="region of interest" description="Disordered" evidence="6">
    <location>
        <begin position="1"/>
        <end position="33"/>
    </location>
</feature>
<evidence type="ECO:0000313" key="8">
    <source>
        <dbReference type="EMBL" id="CAK0823889.1"/>
    </source>
</evidence>
<dbReference type="PANTHER" id="PTHR43840">
    <property type="entry name" value="MITOCHONDRIAL METAL TRANSPORTER 1-RELATED"/>
    <property type="match status" value="1"/>
</dbReference>
<evidence type="ECO:0000256" key="2">
    <source>
        <dbReference type="ARBA" id="ARBA00022448"/>
    </source>
</evidence>
<keyword evidence="5" id="KW-0472">Membrane</keyword>
<organism evidence="8 9">
    <name type="scientific">Prorocentrum cordatum</name>
    <dbReference type="NCBI Taxonomy" id="2364126"/>
    <lineage>
        <taxon>Eukaryota</taxon>
        <taxon>Sar</taxon>
        <taxon>Alveolata</taxon>
        <taxon>Dinophyceae</taxon>
        <taxon>Prorocentrales</taxon>
        <taxon>Prorocentraceae</taxon>
        <taxon>Prorocentrum</taxon>
    </lineage>
</organism>
<comment type="subcellular location">
    <subcellularLocation>
        <location evidence="1">Membrane</location>
        <topology evidence="1">Multi-pass membrane protein</topology>
    </subcellularLocation>
</comment>
<evidence type="ECO:0000259" key="7">
    <source>
        <dbReference type="Pfam" id="PF01545"/>
    </source>
</evidence>
<feature type="non-terminal residue" evidence="8">
    <location>
        <position position="234"/>
    </location>
</feature>
<dbReference type="Proteomes" id="UP001189429">
    <property type="component" value="Unassembled WGS sequence"/>
</dbReference>
<evidence type="ECO:0000256" key="4">
    <source>
        <dbReference type="ARBA" id="ARBA00022989"/>
    </source>
</evidence>
<evidence type="ECO:0000256" key="5">
    <source>
        <dbReference type="ARBA" id="ARBA00023136"/>
    </source>
</evidence>
<evidence type="ECO:0000256" key="1">
    <source>
        <dbReference type="ARBA" id="ARBA00004141"/>
    </source>
</evidence>
<dbReference type="PANTHER" id="PTHR43840:SF13">
    <property type="entry name" value="CATION EFFLUX PROTEIN CYTOPLASMIC DOMAIN-CONTAINING PROTEIN"/>
    <property type="match status" value="1"/>
</dbReference>
<feature type="domain" description="Cation efflux protein transmembrane" evidence="7">
    <location>
        <begin position="67"/>
        <end position="177"/>
    </location>
</feature>
<dbReference type="InterPro" id="IPR027469">
    <property type="entry name" value="Cation_efflux_TMD_sf"/>
</dbReference>
<protein>
    <recommendedName>
        <fullName evidence="7">Cation efflux protein transmembrane domain-containing protein</fullName>
    </recommendedName>
</protein>
<dbReference type="EMBL" id="CAUYUJ010008424">
    <property type="protein sequence ID" value="CAK0823889.1"/>
    <property type="molecule type" value="Genomic_DNA"/>
</dbReference>
<gene>
    <name evidence="8" type="ORF">PCOR1329_LOCUS24455</name>
</gene>